<feature type="region of interest" description="Disordered" evidence="3">
    <location>
        <begin position="158"/>
        <end position="192"/>
    </location>
</feature>
<dbReference type="InterPro" id="IPR045258">
    <property type="entry name" value="ACAP1/2/3-like"/>
</dbReference>
<feature type="region of interest" description="Disordered" evidence="3">
    <location>
        <begin position="368"/>
        <end position="388"/>
    </location>
</feature>
<dbReference type="SMART" id="SM00568">
    <property type="entry name" value="GRAM"/>
    <property type="match status" value="1"/>
</dbReference>
<evidence type="ECO:0000256" key="1">
    <source>
        <dbReference type="ARBA" id="ARBA00022723"/>
    </source>
</evidence>
<gene>
    <name evidence="5" type="ORF">BCR33DRAFT_734765</name>
</gene>
<evidence type="ECO:0000256" key="2">
    <source>
        <dbReference type="ARBA" id="ARBA00022833"/>
    </source>
</evidence>
<dbReference type="CDD" id="cd07307">
    <property type="entry name" value="BAR"/>
    <property type="match status" value="1"/>
</dbReference>
<dbReference type="STRING" id="329046.A0A1Y2CSR1"/>
<comment type="caution">
    <text evidence="5">The sequence shown here is derived from an EMBL/GenBank/DDBJ whole genome shotgun (WGS) entry which is preliminary data.</text>
</comment>
<dbReference type="InterPro" id="IPR004148">
    <property type="entry name" value="BAR_dom"/>
</dbReference>
<keyword evidence="1" id="KW-0479">Metal-binding</keyword>
<dbReference type="PANTHER" id="PTHR23180:SF160">
    <property type="entry name" value="ADP-RIBOSYLATION FACTOR GTPASE-ACTIVATING PROTEIN EFFECTOR PROTEIN 1"/>
    <property type="match status" value="1"/>
</dbReference>
<evidence type="ECO:0000256" key="3">
    <source>
        <dbReference type="SAM" id="MobiDB-lite"/>
    </source>
</evidence>
<dbReference type="Gene3D" id="2.30.29.30">
    <property type="entry name" value="Pleckstrin-homology domain (PH domain)/Phosphotyrosine-binding domain (PTB)"/>
    <property type="match status" value="2"/>
</dbReference>
<dbReference type="OrthoDB" id="10070851at2759"/>
<evidence type="ECO:0000313" key="6">
    <source>
        <dbReference type="Proteomes" id="UP000193642"/>
    </source>
</evidence>
<feature type="domain" description="PH" evidence="4">
    <location>
        <begin position="216"/>
        <end position="315"/>
    </location>
</feature>
<dbReference type="GO" id="GO:0005737">
    <property type="term" value="C:cytoplasm"/>
    <property type="evidence" value="ECO:0007669"/>
    <property type="project" value="InterPro"/>
</dbReference>
<dbReference type="PROSITE" id="PS50003">
    <property type="entry name" value="PH_DOMAIN"/>
    <property type="match status" value="1"/>
</dbReference>
<feature type="compositionally biased region" description="Acidic residues" evidence="3">
    <location>
        <begin position="371"/>
        <end position="388"/>
    </location>
</feature>
<accession>A0A1Y2CSR1</accession>
<name>A0A1Y2CSR1_9FUNG</name>
<keyword evidence="6" id="KW-1185">Reference proteome</keyword>
<dbReference type="EMBL" id="MCGO01000008">
    <property type="protein sequence ID" value="ORY50041.1"/>
    <property type="molecule type" value="Genomic_DNA"/>
</dbReference>
<dbReference type="Gene3D" id="1.20.1270.60">
    <property type="entry name" value="Arfaptin homology (AH) domain/BAR domain"/>
    <property type="match status" value="1"/>
</dbReference>
<dbReference type="GO" id="GO:0005096">
    <property type="term" value="F:GTPase activator activity"/>
    <property type="evidence" value="ECO:0007669"/>
    <property type="project" value="InterPro"/>
</dbReference>
<dbReference type="Proteomes" id="UP000193642">
    <property type="component" value="Unassembled WGS sequence"/>
</dbReference>
<reference evidence="5 6" key="1">
    <citation type="submission" date="2016-07" db="EMBL/GenBank/DDBJ databases">
        <title>Pervasive Adenine N6-methylation of Active Genes in Fungi.</title>
        <authorList>
            <consortium name="DOE Joint Genome Institute"/>
            <person name="Mondo S.J."/>
            <person name="Dannebaum R.O."/>
            <person name="Kuo R.C."/>
            <person name="Labutti K."/>
            <person name="Haridas S."/>
            <person name="Kuo A."/>
            <person name="Salamov A."/>
            <person name="Ahrendt S.R."/>
            <person name="Lipzen A."/>
            <person name="Sullivan W."/>
            <person name="Andreopoulos W.B."/>
            <person name="Clum A."/>
            <person name="Lindquist E."/>
            <person name="Daum C."/>
            <person name="Ramamoorthy G.K."/>
            <person name="Gryganskyi A."/>
            <person name="Culley D."/>
            <person name="Magnuson J.K."/>
            <person name="James T.Y."/>
            <person name="O'Malley M.A."/>
            <person name="Stajich J.E."/>
            <person name="Spatafora J.W."/>
            <person name="Visel A."/>
            <person name="Grigoriev I.V."/>
        </authorList>
    </citation>
    <scope>NUCLEOTIDE SEQUENCE [LARGE SCALE GENOMIC DNA]</scope>
    <source>
        <strain evidence="5 6">JEL800</strain>
    </source>
</reference>
<proteinExistence type="predicted"/>
<dbReference type="AlphaFoldDB" id="A0A1Y2CSR1"/>
<organism evidence="5 6">
    <name type="scientific">Rhizoclosmatium globosum</name>
    <dbReference type="NCBI Taxonomy" id="329046"/>
    <lineage>
        <taxon>Eukaryota</taxon>
        <taxon>Fungi</taxon>
        <taxon>Fungi incertae sedis</taxon>
        <taxon>Chytridiomycota</taxon>
        <taxon>Chytridiomycota incertae sedis</taxon>
        <taxon>Chytridiomycetes</taxon>
        <taxon>Chytridiales</taxon>
        <taxon>Chytriomycetaceae</taxon>
        <taxon>Rhizoclosmatium</taxon>
    </lineage>
</organism>
<dbReference type="InterPro" id="IPR011993">
    <property type="entry name" value="PH-like_dom_sf"/>
</dbReference>
<dbReference type="PANTHER" id="PTHR23180">
    <property type="entry name" value="CENTAURIN/ARF"/>
    <property type="match status" value="1"/>
</dbReference>
<dbReference type="InterPro" id="IPR027267">
    <property type="entry name" value="AH/BAR_dom_sf"/>
</dbReference>
<dbReference type="Pfam" id="PF16746">
    <property type="entry name" value="BAR_3"/>
    <property type="match status" value="1"/>
</dbReference>
<keyword evidence="2" id="KW-0862">Zinc</keyword>
<dbReference type="InterPro" id="IPR001849">
    <property type="entry name" value="PH_domain"/>
</dbReference>
<evidence type="ECO:0000259" key="4">
    <source>
        <dbReference type="PROSITE" id="PS50003"/>
    </source>
</evidence>
<dbReference type="Pfam" id="PF00169">
    <property type="entry name" value="PH"/>
    <property type="match status" value="1"/>
</dbReference>
<dbReference type="SMART" id="SM00233">
    <property type="entry name" value="PH"/>
    <property type="match status" value="1"/>
</dbReference>
<dbReference type="SUPFAM" id="SSF103657">
    <property type="entry name" value="BAR/IMD domain-like"/>
    <property type="match status" value="1"/>
</dbReference>
<dbReference type="Pfam" id="PF02893">
    <property type="entry name" value="GRAM"/>
    <property type="match status" value="1"/>
</dbReference>
<evidence type="ECO:0000313" key="5">
    <source>
        <dbReference type="EMBL" id="ORY50041.1"/>
    </source>
</evidence>
<protein>
    <submittedName>
        <fullName evidence="5">PH-domain-containing protein</fullName>
    </submittedName>
</protein>
<dbReference type="GO" id="GO:0046872">
    <property type="term" value="F:metal ion binding"/>
    <property type="evidence" value="ECO:0007669"/>
    <property type="project" value="UniProtKB-KW"/>
</dbReference>
<dbReference type="InterPro" id="IPR004182">
    <property type="entry name" value="GRAM"/>
</dbReference>
<dbReference type="SUPFAM" id="SSF50729">
    <property type="entry name" value="PH domain-like"/>
    <property type="match status" value="1"/>
</dbReference>
<sequence length="512" mass="57306">MNDFSLNLVASFTAHRRLSILGDTSVLDSFADALKTVCSLNAQMAEDLTENLTYPLQHYLREEIKELREHRKNHDRVTANYDAALVKYSQLPKNKESSALTEDSFICLRRKSVHPFELELCGPRYFIQEQDDLLFRTADEIISYKNALEEEALSIARPRLEDKAPGSRSESPNANLKESPPNKAGSGNGRVPPLKEATVLPSSLTLPGAALSPQQPIEIEGYLFKKNEKKVWIRRYFMIKKGSMFYANTYPTGKMRGVVLSTDSLNLALFSVRVDTVEDRRFVFEVYAGKKSYKLQAESERDMHDWINVFEAAKAAALKPSAVSLPLPAEIKLANANASQASSTGPSALAGEEEVDEIMSENKTHVIHENSDDDEHEPEDDDDDEQDESAIHMEEVGGDTAATESGKAVAVFADVNVNYPDKTFEQKNKELHKLLKSVPPSDFVIDAFAIFLQRANLIQGKIYVTQNRICFYSNIMGIISVLVIHLKEITNITRAKHGLYKCINIETTKAPD</sequence>